<protein>
    <submittedName>
        <fullName evidence="9">Fimbria/pilus periplasmic chaperone</fullName>
    </submittedName>
</protein>
<dbReference type="Pfam" id="PF02753">
    <property type="entry name" value="PapD_C"/>
    <property type="match status" value="1"/>
</dbReference>
<dbReference type="InterPro" id="IPR001829">
    <property type="entry name" value="Pili_assmbl_chaperone_bac"/>
</dbReference>
<reference evidence="9" key="1">
    <citation type="submission" date="2019-11" db="EMBL/GenBank/DDBJ databases">
        <title>Genomes of ocular Pseudomonas aeruginosa isolates.</title>
        <authorList>
            <person name="Khan M."/>
            <person name="Rice S.A."/>
            <person name="Willcox M.D.P."/>
            <person name="Stapleton F."/>
        </authorList>
    </citation>
    <scope>NUCLEOTIDE SEQUENCE</scope>
    <source>
        <strain evidence="9">PA206</strain>
    </source>
</reference>
<comment type="similarity">
    <text evidence="2">Belongs to the periplasmic pilus chaperone family.</text>
</comment>
<evidence type="ECO:0000256" key="1">
    <source>
        <dbReference type="ARBA" id="ARBA00004418"/>
    </source>
</evidence>
<organism evidence="9">
    <name type="scientific">Pseudomonas aeruginosa</name>
    <dbReference type="NCBI Taxonomy" id="287"/>
    <lineage>
        <taxon>Bacteria</taxon>
        <taxon>Pseudomonadati</taxon>
        <taxon>Pseudomonadota</taxon>
        <taxon>Gammaproteobacteria</taxon>
        <taxon>Pseudomonadales</taxon>
        <taxon>Pseudomonadaceae</taxon>
        <taxon>Pseudomonas</taxon>
    </lineage>
</organism>
<evidence type="ECO:0000259" key="8">
    <source>
        <dbReference type="Pfam" id="PF02753"/>
    </source>
</evidence>
<name>A0A6A9JT88_PSEAI</name>
<comment type="caution">
    <text evidence="9">The sequence shown here is derived from an EMBL/GenBank/DDBJ whole genome shotgun (WGS) entry which is preliminary data.</text>
</comment>
<feature type="domain" description="Pili assembly chaperone N-terminal" evidence="7">
    <location>
        <begin position="25"/>
        <end position="141"/>
    </location>
</feature>
<sequence length="240" mass="26013">MKHVLSSRILWAGVLLLSSGLASAGITLGGTRVVLQAPSKEASILVKNQAAQDVMIQSWMEAESDSHSQDVPFAITPPLSRLGANKQQTLRILYQGQGLQNDRESVFRLSVQEIPQKSKSDNTLQIALRQRIKVFYRPVGLQGTPDEAAKNLTWRLVRQGGRSVVEATNNAAFHVSFASVKLKSAGQSYAVTADMLAPKSSKRFDVKDIPASASAAAMKVEFQSVNDYGGLDQYVSPLGE</sequence>
<evidence type="ECO:0000256" key="5">
    <source>
        <dbReference type="ARBA" id="ARBA00023186"/>
    </source>
</evidence>
<comment type="subcellular location">
    <subcellularLocation>
        <location evidence="1">Periplasm</location>
    </subcellularLocation>
</comment>
<keyword evidence="3 6" id="KW-0732">Signal</keyword>
<dbReference type="InterPro" id="IPR016147">
    <property type="entry name" value="Pili_assmbl_chaperone_N"/>
</dbReference>
<dbReference type="Gene3D" id="2.60.40.10">
    <property type="entry name" value="Immunoglobulins"/>
    <property type="match status" value="2"/>
</dbReference>
<feature type="signal peptide" evidence="6">
    <location>
        <begin position="1"/>
        <end position="24"/>
    </location>
</feature>
<dbReference type="PANTHER" id="PTHR30251">
    <property type="entry name" value="PILUS ASSEMBLY CHAPERONE"/>
    <property type="match status" value="1"/>
</dbReference>
<dbReference type="InterPro" id="IPR016148">
    <property type="entry name" value="Pili_assmbl_chaperone_C"/>
</dbReference>
<evidence type="ECO:0000256" key="3">
    <source>
        <dbReference type="ARBA" id="ARBA00022729"/>
    </source>
</evidence>
<dbReference type="SUPFAM" id="SSF49584">
    <property type="entry name" value="Periplasmic chaperone C-domain"/>
    <property type="match status" value="1"/>
</dbReference>
<dbReference type="InterPro" id="IPR013783">
    <property type="entry name" value="Ig-like_fold"/>
</dbReference>
<dbReference type="InterPro" id="IPR008962">
    <property type="entry name" value="PapD-like_sf"/>
</dbReference>
<feature type="domain" description="Pili assembly chaperone C-terminal" evidence="8">
    <location>
        <begin position="168"/>
        <end position="232"/>
    </location>
</feature>
<evidence type="ECO:0000256" key="4">
    <source>
        <dbReference type="ARBA" id="ARBA00022764"/>
    </source>
</evidence>
<evidence type="ECO:0000259" key="7">
    <source>
        <dbReference type="Pfam" id="PF00345"/>
    </source>
</evidence>
<dbReference type="EMBL" id="WOAJ01000005">
    <property type="protein sequence ID" value="MUI59154.1"/>
    <property type="molecule type" value="Genomic_DNA"/>
</dbReference>
<proteinExistence type="inferred from homology"/>
<evidence type="ECO:0000256" key="6">
    <source>
        <dbReference type="SAM" id="SignalP"/>
    </source>
</evidence>
<accession>A0A6A9JT88</accession>
<dbReference type="InterPro" id="IPR036316">
    <property type="entry name" value="Pili_assmbl_chap_C_dom_sf"/>
</dbReference>
<keyword evidence="4" id="KW-0574">Periplasm</keyword>
<dbReference type="RefSeq" id="WP_114232247.1">
    <property type="nucleotide sequence ID" value="NZ_JAGFEQ010000010.1"/>
</dbReference>
<dbReference type="PRINTS" id="PR00969">
    <property type="entry name" value="CHAPERONPILI"/>
</dbReference>
<dbReference type="SUPFAM" id="SSF49354">
    <property type="entry name" value="PapD-like"/>
    <property type="match status" value="1"/>
</dbReference>
<dbReference type="PANTHER" id="PTHR30251:SF2">
    <property type="entry name" value="FIMBRIAL CHAPERONE YADV-RELATED"/>
    <property type="match status" value="1"/>
</dbReference>
<dbReference type="GO" id="GO:0071555">
    <property type="term" value="P:cell wall organization"/>
    <property type="evidence" value="ECO:0007669"/>
    <property type="project" value="InterPro"/>
</dbReference>
<dbReference type="GO" id="GO:0030288">
    <property type="term" value="C:outer membrane-bounded periplasmic space"/>
    <property type="evidence" value="ECO:0007669"/>
    <property type="project" value="InterPro"/>
</dbReference>
<evidence type="ECO:0000256" key="2">
    <source>
        <dbReference type="ARBA" id="ARBA00007399"/>
    </source>
</evidence>
<dbReference type="AlphaFoldDB" id="A0A6A9JT88"/>
<dbReference type="Pfam" id="PF00345">
    <property type="entry name" value="PapD_N"/>
    <property type="match status" value="1"/>
</dbReference>
<feature type="chain" id="PRO_5025556431" evidence="6">
    <location>
        <begin position="25"/>
        <end position="240"/>
    </location>
</feature>
<keyword evidence="5" id="KW-0143">Chaperone</keyword>
<gene>
    <name evidence="9" type="ORF">GNQ20_15210</name>
</gene>
<evidence type="ECO:0000313" key="9">
    <source>
        <dbReference type="EMBL" id="MUI59154.1"/>
    </source>
</evidence>
<dbReference type="InterPro" id="IPR050643">
    <property type="entry name" value="Periplasmic_pilus_chap"/>
</dbReference>